<protein>
    <submittedName>
        <fullName evidence="1">Uncharacterized protein</fullName>
    </submittedName>
</protein>
<dbReference type="AlphaFoldDB" id="A0AB74DYL2"/>
<feature type="non-terminal residue" evidence="1">
    <location>
        <position position="76"/>
    </location>
</feature>
<dbReference type="SUPFAM" id="SSF88723">
    <property type="entry name" value="PIN domain-like"/>
    <property type="match status" value="1"/>
</dbReference>
<dbReference type="Proteomes" id="UP000293434">
    <property type="component" value="Unassembled WGS sequence"/>
</dbReference>
<dbReference type="GO" id="GO:0016788">
    <property type="term" value="F:hydrolase activity, acting on ester bonds"/>
    <property type="evidence" value="ECO:0007669"/>
    <property type="project" value="InterPro"/>
</dbReference>
<dbReference type="InterPro" id="IPR029060">
    <property type="entry name" value="PIN-like_dom_sf"/>
</dbReference>
<proteinExistence type="predicted"/>
<gene>
    <name evidence="1" type="ORF">EIG94_16765</name>
</gene>
<sequence length="76" mass="8500">MLCVDVNVLVYAHRADLREHADYRGLLERLANDDEPLGLPDSVLAGFIRVVTNRRVFTEPTSPRDAHEPRMPSSAG</sequence>
<dbReference type="EMBL" id="RQTC01000666">
    <property type="protein sequence ID" value="RZH88850.1"/>
    <property type="molecule type" value="Genomic_DNA"/>
</dbReference>
<reference evidence="1 2" key="1">
    <citation type="submission" date="2018-11" db="EMBL/GenBank/DDBJ databases">
        <title>Genomic profiling of Staphylococcus species from a Poultry farm system in KwaZulu-Natal, South Africa.</title>
        <authorList>
            <person name="Amoako D.G."/>
            <person name="Somboro A.M."/>
            <person name="Abia A.L.K."/>
            <person name="Bester L.A."/>
            <person name="Essack S.Y."/>
        </authorList>
    </citation>
    <scope>NUCLEOTIDE SEQUENCE [LARGE SCALE GENOMIC DNA]</scope>
    <source>
        <strain evidence="1 2">SA9</strain>
    </source>
</reference>
<dbReference type="NCBIfam" id="TIGR00028">
    <property type="entry name" value="Mtu_PIN_fam"/>
    <property type="match status" value="1"/>
</dbReference>
<accession>A0AB74DYL2</accession>
<evidence type="ECO:0000313" key="1">
    <source>
        <dbReference type="EMBL" id="RZH88850.1"/>
    </source>
</evidence>
<organism evidence="1 2">
    <name type="scientific">Staphylococcus aureus</name>
    <dbReference type="NCBI Taxonomy" id="1280"/>
    <lineage>
        <taxon>Bacteria</taxon>
        <taxon>Bacillati</taxon>
        <taxon>Bacillota</taxon>
        <taxon>Bacilli</taxon>
        <taxon>Bacillales</taxon>
        <taxon>Staphylococcaceae</taxon>
        <taxon>Staphylococcus</taxon>
    </lineage>
</organism>
<name>A0AB74DYL2_STAAU</name>
<evidence type="ECO:0000313" key="2">
    <source>
        <dbReference type="Proteomes" id="UP000293434"/>
    </source>
</evidence>
<comment type="caution">
    <text evidence="1">The sequence shown here is derived from an EMBL/GenBank/DDBJ whole genome shotgun (WGS) entry which is preliminary data.</text>
</comment>
<dbReference type="InterPro" id="IPR006226">
    <property type="entry name" value="Mtu_PIN"/>
</dbReference>